<dbReference type="SMART" id="SM00342">
    <property type="entry name" value="HTH_ARAC"/>
    <property type="match status" value="1"/>
</dbReference>
<dbReference type="SMART" id="SM00448">
    <property type="entry name" value="REC"/>
    <property type="match status" value="1"/>
</dbReference>
<dbReference type="RefSeq" id="WP_209750040.1">
    <property type="nucleotide sequence ID" value="NZ_JBHSMH010000015.1"/>
</dbReference>
<evidence type="ECO:0000313" key="7">
    <source>
        <dbReference type="EMBL" id="MFC5468505.1"/>
    </source>
</evidence>
<protein>
    <submittedName>
        <fullName evidence="7">Response regulator</fullName>
    </submittedName>
</protein>
<evidence type="ECO:0000313" key="8">
    <source>
        <dbReference type="Proteomes" id="UP001596105"/>
    </source>
</evidence>
<dbReference type="Pfam" id="PF00072">
    <property type="entry name" value="Response_reg"/>
    <property type="match status" value="1"/>
</dbReference>
<evidence type="ECO:0000256" key="4">
    <source>
        <dbReference type="PROSITE-ProRule" id="PRU00169"/>
    </source>
</evidence>
<name>A0ABW0LTA1_9BACL</name>
<proteinExistence type="predicted"/>
<dbReference type="InterPro" id="IPR011006">
    <property type="entry name" value="CheY-like_superfamily"/>
</dbReference>
<feature type="domain" description="HTH araC/xylS-type" evidence="5">
    <location>
        <begin position="397"/>
        <end position="495"/>
    </location>
</feature>
<dbReference type="InterPro" id="IPR009057">
    <property type="entry name" value="Homeodomain-like_sf"/>
</dbReference>
<reference evidence="8" key="1">
    <citation type="journal article" date="2019" name="Int. J. Syst. Evol. Microbiol.">
        <title>The Global Catalogue of Microorganisms (GCM) 10K type strain sequencing project: providing services to taxonomists for standard genome sequencing and annotation.</title>
        <authorList>
            <consortium name="The Broad Institute Genomics Platform"/>
            <consortium name="The Broad Institute Genome Sequencing Center for Infectious Disease"/>
            <person name="Wu L."/>
            <person name="Ma J."/>
        </authorList>
    </citation>
    <scope>NUCLEOTIDE SEQUENCE [LARGE SCALE GENOMIC DNA]</scope>
    <source>
        <strain evidence="8">CCUG 57113</strain>
    </source>
</reference>
<dbReference type="CDD" id="cd17536">
    <property type="entry name" value="REC_YesN-like"/>
    <property type="match status" value="1"/>
</dbReference>
<keyword evidence="2" id="KW-0238">DNA-binding</keyword>
<dbReference type="PROSITE" id="PS50110">
    <property type="entry name" value="RESPONSE_REGULATORY"/>
    <property type="match status" value="1"/>
</dbReference>
<evidence type="ECO:0000256" key="3">
    <source>
        <dbReference type="ARBA" id="ARBA00023163"/>
    </source>
</evidence>
<keyword evidence="3" id="KW-0804">Transcription</keyword>
<keyword evidence="4" id="KW-0597">Phosphoprotein</keyword>
<dbReference type="SUPFAM" id="SSF46689">
    <property type="entry name" value="Homeodomain-like"/>
    <property type="match status" value="2"/>
</dbReference>
<keyword evidence="8" id="KW-1185">Reference proteome</keyword>
<dbReference type="PROSITE" id="PS01124">
    <property type="entry name" value="HTH_ARAC_FAMILY_2"/>
    <property type="match status" value="1"/>
</dbReference>
<organism evidence="7 8">
    <name type="scientific">Cohnella suwonensis</name>
    <dbReference type="NCBI Taxonomy" id="696072"/>
    <lineage>
        <taxon>Bacteria</taxon>
        <taxon>Bacillati</taxon>
        <taxon>Bacillota</taxon>
        <taxon>Bacilli</taxon>
        <taxon>Bacillales</taxon>
        <taxon>Paenibacillaceae</taxon>
        <taxon>Cohnella</taxon>
    </lineage>
</organism>
<dbReference type="InterPro" id="IPR001789">
    <property type="entry name" value="Sig_transdc_resp-reg_receiver"/>
</dbReference>
<dbReference type="Gene3D" id="3.40.50.2300">
    <property type="match status" value="1"/>
</dbReference>
<dbReference type="Proteomes" id="UP001596105">
    <property type="component" value="Unassembled WGS sequence"/>
</dbReference>
<sequence length="496" mass="57031">MKIMLIEDEALAMDELRHLMKPYEDKHEIVGFDNGEEALDYAYRWLPDIVVSDIRMPGMDGLEVIRRMIERHPRLQAIMLSGYNDFEYARGALKLGAKEYLLKPVPAAELYAAVDRMIEDARKEEEKSRQERNWSLSMKVRGLESGEETGITDEPSGEWLIVAILADNWNSPATWSRSGIPVSAAAQWLRSEIDSGADCFDVDAHLRIMLIPASTDRESGMRHKANRIHDYFRESVNVVHTVYRLKASRDSMKEAYERCLQLLESQVRLGQSTFMPATGRNVAVQPFWDSARRIEQHVREADYAMLQLESRRLVDALRRAEVTLKQSSVLLSDLFYALKYKMSELHGEAEAVDADSIYDFLKTCLDEASVQAWLTERLIGLMSGTEQALPNPKMIIPPLLDHIHHHYAETVRLQDFAAKYHVSIGYLSKLFKSETGDHFSDYLIRVRMNKAKELLDAGYKKITDIGKLVGYEDPKFFSQTFKRWIGVTPQQYKRND</sequence>
<evidence type="ECO:0000259" key="6">
    <source>
        <dbReference type="PROSITE" id="PS50110"/>
    </source>
</evidence>
<dbReference type="InterPro" id="IPR020449">
    <property type="entry name" value="Tscrpt_reg_AraC-type_HTH"/>
</dbReference>
<dbReference type="Gene3D" id="1.10.10.60">
    <property type="entry name" value="Homeodomain-like"/>
    <property type="match status" value="2"/>
</dbReference>
<dbReference type="EMBL" id="JBHSMH010000015">
    <property type="protein sequence ID" value="MFC5468505.1"/>
    <property type="molecule type" value="Genomic_DNA"/>
</dbReference>
<dbReference type="InterPro" id="IPR018060">
    <property type="entry name" value="HTH_AraC"/>
</dbReference>
<evidence type="ECO:0000259" key="5">
    <source>
        <dbReference type="PROSITE" id="PS01124"/>
    </source>
</evidence>
<dbReference type="SUPFAM" id="SSF52172">
    <property type="entry name" value="CheY-like"/>
    <property type="match status" value="1"/>
</dbReference>
<feature type="domain" description="Response regulatory" evidence="6">
    <location>
        <begin position="2"/>
        <end position="118"/>
    </location>
</feature>
<gene>
    <name evidence="7" type="ORF">ACFPPD_07215</name>
</gene>
<accession>A0ABW0LTA1</accession>
<feature type="modified residue" description="4-aspartylphosphate" evidence="4">
    <location>
        <position position="53"/>
    </location>
</feature>
<dbReference type="Pfam" id="PF12833">
    <property type="entry name" value="HTH_18"/>
    <property type="match status" value="1"/>
</dbReference>
<dbReference type="PANTHER" id="PTHR43280:SF28">
    <property type="entry name" value="HTH-TYPE TRANSCRIPTIONAL ACTIVATOR RHAS"/>
    <property type="match status" value="1"/>
</dbReference>
<keyword evidence="1" id="KW-0805">Transcription regulation</keyword>
<dbReference type="PANTHER" id="PTHR43280">
    <property type="entry name" value="ARAC-FAMILY TRANSCRIPTIONAL REGULATOR"/>
    <property type="match status" value="1"/>
</dbReference>
<evidence type="ECO:0000256" key="1">
    <source>
        <dbReference type="ARBA" id="ARBA00023015"/>
    </source>
</evidence>
<comment type="caution">
    <text evidence="7">The sequence shown here is derived from an EMBL/GenBank/DDBJ whole genome shotgun (WGS) entry which is preliminary data.</text>
</comment>
<evidence type="ECO:0000256" key="2">
    <source>
        <dbReference type="ARBA" id="ARBA00023125"/>
    </source>
</evidence>
<dbReference type="PRINTS" id="PR00032">
    <property type="entry name" value="HTHARAC"/>
</dbReference>